<evidence type="ECO:0008006" key="3">
    <source>
        <dbReference type="Google" id="ProtNLM"/>
    </source>
</evidence>
<name>A0ABR0T2T2_9HYPO</name>
<evidence type="ECO:0000313" key="2">
    <source>
        <dbReference type="Proteomes" id="UP001338125"/>
    </source>
</evidence>
<dbReference type="Proteomes" id="UP001338125">
    <property type="component" value="Unassembled WGS sequence"/>
</dbReference>
<organism evidence="1 2">
    <name type="scientific">Cladobotryum mycophilum</name>
    <dbReference type="NCBI Taxonomy" id="491253"/>
    <lineage>
        <taxon>Eukaryota</taxon>
        <taxon>Fungi</taxon>
        <taxon>Dikarya</taxon>
        <taxon>Ascomycota</taxon>
        <taxon>Pezizomycotina</taxon>
        <taxon>Sordariomycetes</taxon>
        <taxon>Hypocreomycetidae</taxon>
        <taxon>Hypocreales</taxon>
        <taxon>Hypocreaceae</taxon>
        <taxon>Cladobotryum</taxon>
    </lineage>
</organism>
<gene>
    <name evidence="1" type="ORF">PT974_01123</name>
</gene>
<evidence type="ECO:0000313" key="1">
    <source>
        <dbReference type="EMBL" id="KAK5998741.1"/>
    </source>
</evidence>
<proteinExistence type="predicted"/>
<dbReference type="InterPro" id="IPR011009">
    <property type="entry name" value="Kinase-like_dom_sf"/>
</dbReference>
<comment type="caution">
    <text evidence="1">The sequence shown here is derived from an EMBL/GenBank/DDBJ whole genome shotgun (WGS) entry which is preliminary data.</text>
</comment>
<sequence length="337" mass="39316">MGNWEDLMKWDPTDPTRPAFPYNKNTCLSIRNHVPPQPYGIGYRMDSWPKQADRFEIIKSTHTEWCLQHPLAETPPHQEQTTHKLFIIDGIACTDGRGPQLVRCRLDAQDRGQIYVAKIYDALYYPFRNKHNGLPVDVTWKADHDYGREAAAYEELARGRVDGKFTPKYYGSWTFDTMLAGAVRPVRLILMEWIQGISMYSLLEEGKTHLFLPEERLEIFAQALEVECRIAWYNVFQEDFAPRNVMLVGFNDKDRTYERILLIDFNECNVVTKENSKGYGQPTPLPISPRYRYWDCCPEEFEAWMPKPHCCDDTVFKGWLKIRWGGTLPSFLARTVA</sequence>
<dbReference type="EMBL" id="JAVFKD010000001">
    <property type="protein sequence ID" value="KAK5998741.1"/>
    <property type="molecule type" value="Genomic_DNA"/>
</dbReference>
<reference evidence="1 2" key="1">
    <citation type="submission" date="2024-01" db="EMBL/GenBank/DDBJ databases">
        <title>Complete genome of Cladobotryum mycophilum ATHUM6906.</title>
        <authorList>
            <person name="Christinaki A.C."/>
            <person name="Myridakis A.I."/>
            <person name="Kouvelis V.N."/>
        </authorList>
    </citation>
    <scope>NUCLEOTIDE SEQUENCE [LARGE SCALE GENOMIC DNA]</scope>
    <source>
        <strain evidence="1 2">ATHUM6906</strain>
    </source>
</reference>
<keyword evidence="2" id="KW-1185">Reference proteome</keyword>
<accession>A0ABR0T2T2</accession>
<dbReference type="Gene3D" id="1.10.510.10">
    <property type="entry name" value="Transferase(Phosphotransferase) domain 1"/>
    <property type="match status" value="1"/>
</dbReference>
<dbReference type="SUPFAM" id="SSF56112">
    <property type="entry name" value="Protein kinase-like (PK-like)"/>
    <property type="match status" value="1"/>
</dbReference>
<protein>
    <recommendedName>
        <fullName evidence="3">Protein kinase domain-containing protein</fullName>
    </recommendedName>
</protein>